<reference evidence="2 3" key="1">
    <citation type="submission" date="2014-12" db="EMBL/GenBank/DDBJ databases">
        <title>16Stimator: statistical estimation of ribosomal gene copy numbers from draft genome assemblies.</title>
        <authorList>
            <person name="Perisin M.A."/>
            <person name="Vetter M."/>
            <person name="Gilbert J.A."/>
            <person name="Bergelson J."/>
        </authorList>
    </citation>
    <scope>NUCLEOTIDE SEQUENCE [LARGE SCALE GENOMIC DNA]</scope>
    <source>
        <strain evidence="2 3">MEJ076</strain>
    </source>
</reference>
<comment type="caution">
    <text evidence="2">The sequence shown here is derived from an EMBL/GenBank/DDBJ whole genome shotgun (WGS) entry which is preliminary data.</text>
</comment>
<evidence type="ECO:0000256" key="1">
    <source>
        <dbReference type="SAM" id="Phobius"/>
    </source>
</evidence>
<feature type="transmembrane region" description="Helical" evidence="1">
    <location>
        <begin position="7"/>
        <end position="29"/>
    </location>
</feature>
<keyword evidence="1" id="KW-1133">Transmembrane helix</keyword>
<proteinExistence type="predicted"/>
<organism evidence="2 3">
    <name type="scientific">Agrobacterium tumefaciens</name>
    <dbReference type="NCBI Taxonomy" id="358"/>
    <lineage>
        <taxon>Bacteria</taxon>
        <taxon>Pseudomonadati</taxon>
        <taxon>Pseudomonadota</taxon>
        <taxon>Alphaproteobacteria</taxon>
        <taxon>Hyphomicrobiales</taxon>
        <taxon>Rhizobiaceae</taxon>
        <taxon>Rhizobium/Agrobacterium group</taxon>
        <taxon>Agrobacterium</taxon>
        <taxon>Agrobacterium tumefaciens complex</taxon>
    </lineage>
</organism>
<dbReference type="EMBL" id="JXQV01000054">
    <property type="protein sequence ID" value="KIP97639.1"/>
    <property type="molecule type" value="Genomic_DNA"/>
</dbReference>
<evidence type="ECO:0000313" key="3">
    <source>
        <dbReference type="Proteomes" id="UP000035017"/>
    </source>
</evidence>
<accession>A0A0D0KHW6</accession>
<name>A0A0D0KHW6_AGRTU</name>
<feature type="transmembrane region" description="Helical" evidence="1">
    <location>
        <begin position="111"/>
        <end position="129"/>
    </location>
</feature>
<evidence type="ECO:0008006" key="4">
    <source>
        <dbReference type="Google" id="ProtNLM"/>
    </source>
</evidence>
<gene>
    <name evidence="2" type="ORF">RU07_23825</name>
</gene>
<protein>
    <recommendedName>
        <fullName evidence="4">Transmembrane protein</fullName>
    </recommendedName>
</protein>
<keyword evidence="1" id="KW-0812">Transmembrane</keyword>
<feature type="transmembrane region" description="Helical" evidence="1">
    <location>
        <begin position="41"/>
        <end position="74"/>
    </location>
</feature>
<dbReference type="Proteomes" id="UP000035017">
    <property type="component" value="Unassembled WGS sequence"/>
</dbReference>
<evidence type="ECO:0000313" key="2">
    <source>
        <dbReference type="EMBL" id="KIP97639.1"/>
    </source>
</evidence>
<keyword evidence="1" id="KW-0472">Membrane</keyword>
<dbReference type="AlphaFoldDB" id="A0A0D0KHW6"/>
<sequence length="139" mass="15279">MNYPTIHVIACFTLCPIIPAPIISAVILLADLPKFMSTFDWYFWLPIYVGITLWVAVCALVFYGVPSLMLAVAYATLQLRRCAKHVFFVSLSGGALAFLFNGLFLPPFHEIAAFILGLVTSLLAALVALPKHTTLGYDQ</sequence>
<feature type="transmembrane region" description="Helical" evidence="1">
    <location>
        <begin position="86"/>
        <end position="105"/>
    </location>
</feature>